<keyword evidence="6" id="KW-1185">Reference proteome</keyword>
<proteinExistence type="predicted"/>
<dbReference type="Pfam" id="PF04577">
    <property type="entry name" value="Glyco_transf_61"/>
    <property type="match status" value="1"/>
</dbReference>
<sequence length="395" mass="44633">MARHKSKLARALNLKPHAYTLFRHLTAPLPISRHWLGFYPDIAPLPDRIDRISESVDYRIRLADPAYKPALDVLAVHNWDIVRPHIQHRDPFLVRRFVGIVRDVIVPGHTLTPVDPQTWCQIGFELSGRSNWNFAHPGAGIFSSRRIAEPAIVVPPFWNYWHLFLEHLLPLIQAARLRAWGDETLKVVTKSKRPPLIDAVIDGLREEGANLSVVEVGPRENLQIDRLLVAVNQCPNLERIYGLAEAIPTARRVFAAAYRERLHTTGIGPRLYISRRGTKLRQIVNEDEVIAGLKRLGFAVLESKWNNHPEQLAAFSGAEVIVGVHGAGMTNIMFSSPGTRVLEMFPNNHRKTSMLHLSAEHDLSHQPFFGSDEGHNQAFTVDVPRLLERVESLLG</sequence>
<evidence type="ECO:0000256" key="1">
    <source>
        <dbReference type="ARBA" id="ARBA00022676"/>
    </source>
</evidence>
<organism evidence="5 6">
    <name type="scientific">Microvirga tunisiensis</name>
    <dbReference type="NCBI Taxonomy" id="2108360"/>
    <lineage>
        <taxon>Bacteria</taxon>
        <taxon>Pseudomonadati</taxon>
        <taxon>Pseudomonadota</taxon>
        <taxon>Alphaproteobacteria</taxon>
        <taxon>Hyphomicrobiales</taxon>
        <taxon>Methylobacteriaceae</taxon>
        <taxon>Microvirga</taxon>
    </lineage>
</organism>
<dbReference type="Proteomes" id="UP000403266">
    <property type="component" value="Unassembled WGS sequence"/>
</dbReference>
<evidence type="ECO:0000256" key="2">
    <source>
        <dbReference type="ARBA" id="ARBA00022679"/>
    </source>
</evidence>
<dbReference type="OrthoDB" id="288504at2"/>
<accession>A0A5N7MBD9</accession>
<evidence type="ECO:0000313" key="5">
    <source>
        <dbReference type="EMBL" id="MPR23950.1"/>
    </source>
</evidence>
<dbReference type="PANTHER" id="PTHR20961">
    <property type="entry name" value="GLYCOSYLTRANSFERASE"/>
    <property type="match status" value="1"/>
</dbReference>
<keyword evidence="1" id="KW-0328">Glycosyltransferase</keyword>
<dbReference type="InterPro" id="IPR007657">
    <property type="entry name" value="Glycosyltransferase_61"/>
</dbReference>
<gene>
    <name evidence="5" type="ORF">FS320_01625</name>
</gene>
<evidence type="ECO:0000313" key="6">
    <source>
        <dbReference type="Proteomes" id="UP000403266"/>
    </source>
</evidence>
<name>A0A5N7MBD9_9HYPH</name>
<dbReference type="RefSeq" id="WP_152708860.1">
    <property type="nucleotide sequence ID" value="NZ_VOSJ01000002.1"/>
</dbReference>
<evidence type="ECO:0000259" key="4">
    <source>
        <dbReference type="Pfam" id="PF04577"/>
    </source>
</evidence>
<comment type="caution">
    <text evidence="5">The sequence shown here is derived from an EMBL/GenBank/DDBJ whole genome shotgun (WGS) entry which is preliminary data.</text>
</comment>
<evidence type="ECO:0000256" key="3">
    <source>
        <dbReference type="ARBA" id="ARBA00023180"/>
    </source>
</evidence>
<dbReference type="GO" id="GO:0016757">
    <property type="term" value="F:glycosyltransferase activity"/>
    <property type="evidence" value="ECO:0007669"/>
    <property type="project" value="UniProtKB-KW"/>
</dbReference>
<protein>
    <submittedName>
        <fullName evidence="5">Glycosyltransferase family 61 protein</fullName>
    </submittedName>
</protein>
<keyword evidence="3" id="KW-0325">Glycoprotein</keyword>
<reference evidence="5 6" key="1">
    <citation type="journal article" date="2019" name="Syst. Appl. Microbiol.">
        <title>Microvirga tunisiensis sp. nov., a root nodule symbiotic bacterium isolated from Lupinus micranthus and L. luteus grown in Northern Tunisia.</title>
        <authorList>
            <person name="Msaddak A."/>
            <person name="Rejili M."/>
            <person name="Duran D."/>
            <person name="Mars M."/>
            <person name="Palacios J.M."/>
            <person name="Ruiz-Argueso T."/>
            <person name="Rey L."/>
            <person name="Imperial J."/>
        </authorList>
    </citation>
    <scope>NUCLEOTIDE SEQUENCE [LARGE SCALE GENOMIC DNA]</scope>
    <source>
        <strain evidence="5 6">Lmie10</strain>
    </source>
</reference>
<feature type="domain" description="Glycosyltransferase 61 catalytic" evidence="4">
    <location>
        <begin position="160"/>
        <end position="342"/>
    </location>
</feature>
<dbReference type="EMBL" id="VOSK01000002">
    <property type="protein sequence ID" value="MPR23950.1"/>
    <property type="molecule type" value="Genomic_DNA"/>
</dbReference>
<keyword evidence="2 5" id="KW-0808">Transferase</keyword>
<dbReference type="InterPro" id="IPR049625">
    <property type="entry name" value="Glyco_transf_61_cat"/>
</dbReference>
<dbReference type="AlphaFoldDB" id="A0A5N7MBD9"/>